<evidence type="ECO:0000313" key="3">
    <source>
        <dbReference type="Proteomes" id="UP000327118"/>
    </source>
</evidence>
<gene>
    <name evidence="2" type="ORF">BDV28DRAFT_3711</name>
</gene>
<name>A0A5N6Z5F9_9EURO</name>
<reference evidence="3" key="1">
    <citation type="submission" date="2019-04" db="EMBL/GenBank/DDBJ databases">
        <title>Friends and foes A comparative genomics studyof 23 Aspergillus species from section Flavi.</title>
        <authorList>
            <consortium name="DOE Joint Genome Institute"/>
            <person name="Kjaerbolling I."/>
            <person name="Vesth T."/>
            <person name="Frisvad J.C."/>
            <person name="Nybo J.L."/>
            <person name="Theobald S."/>
            <person name="Kildgaard S."/>
            <person name="Isbrandt T."/>
            <person name="Kuo A."/>
            <person name="Sato A."/>
            <person name="Lyhne E.K."/>
            <person name="Kogle M.E."/>
            <person name="Wiebenga A."/>
            <person name="Kun R.S."/>
            <person name="Lubbers R.J."/>
            <person name="Makela M.R."/>
            <person name="Barry K."/>
            <person name="Chovatia M."/>
            <person name="Clum A."/>
            <person name="Daum C."/>
            <person name="Haridas S."/>
            <person name="He G."/>
            <person name="LaButti K."/>
            <person name="Lipzen A."/>
            <person name="Mondo S."/>
            <person name="Riley R."/>
            <person name="Salamov A."/>
            <person name="Simmons B.A."/>
            <person name="Magnuson J.K."/>
            <person name="Henrissat B."/>
            <person name="Mortensen U.H."/>
            <person name="Larsen T.O."/>
            <person name="Devries R.P."/>
            <person name="Grigoriev I.V."/>
            <person name="Machida M."/>
            <person name="Baker S.E."/>
            <person name="Andersen M.R."/>
        </authorList>
    </citation>
    <scope>NUCLEOTIDE SEQUENCE [LARGE SCALE GENOMIC DNA]</scope>
    <source>
        <strain evidence="3">CBS 553.77</strain>
    </source>
</reference>
<feature type="chain" id="PRO_5024897998" description="Small secreted protein" evidence="1">
    <location>
        <begin position="23"/>
        <end position="177"/>
    </location>
</feature>
<feature type="signal peptide" evidence="1">
    <location>
        <begin position="1"/>
        <end position="22"/>
    </location>
</feature>
<accession>A0A5N6Z5F9</accession>
<protein>
    <recommendedName>
        <fullName evidence="4">Small secreted protein</fullName>
    </recommendedName>
</protein>
<dbReference type="Proteomes" id="UP000327118">
    <property type="component" value="Unassembled WGS sequence"/>
</dbReference>
<keyword evidence="1" id="KW-0732">Signal</keyword>
<evidence type="ECO:0008006" key="4">
    <source>
        <dbReference type="Google" id="ProtNLM"/>
    </source>
</evidence>
<organism evidence="2 3">
    <name type="scientific">Aspergillus coremiiformis</name>
    <dbReference type="NCBI Taxonomy" id="138285"/>
    <lineage>
        <taxon>Eukaryota</taxon>
        <taxon>Fungi</taxon>
        <taxon>Dikarya</taxon>
        <taxon>Ascomycota</taxon>
        <taxon>Pezizomycotina</taxon>
        <taxon>Eurotiomycetes</taxon>
        <taxon>Eurotiomycetidae</taxon>
        <taxon>Eurotiales</taxon>
        <taxon>Aspergillaceae</taxon>
        <taxon>Aspergillus</taxon>
        <taxon>Aspergillus subgen. Circumdati</taxon>
    </lineage>
</organism>
<dbReference type="OrthoDB" id="3223416at2759"/>
<proteinExistence type="predicted"/>
<evidence type="ECO:0000256" key="1">
    <source>
        <dbReference type="SAM" id="SignalP"/>
    </source>
</evidence>
<evidence type="ECO:0000313" key="2">
    <source>
        <dbReference type="EMBL" id="KAE8352363.1"/>
    </source>
</evidence>
<sequence length="177" mass="18622">MFSSTLITLAALLGMLTTDVTANATTLNVTVIAAQNNQSTLECWALEPGFTSSTQSGTSGNPVLSLGIGAKNMSYIMIPAHTDGGKHNAPTMQWVAFLSGVAHITLPHSDDEAWIQGGENGTILAIDTADVSAEGHFTVYPSDEVTVALSLPISKVPGHRVLHRGACLYGTEREQND</sequence>
<dbReference type="EMBL" id="ML739133">
    <property type="protein sequence ID" value="KAE8352363.1"/>
    <property type="molecule type" value="Genomic_DNA"/>
</dbReference>
<dbReference type="AlphaFoldDB" id="A0A5N6Z5F9"/>
<keyword evidence="3" id="KW-1185">Reference proteome</keyword>